<dbReference type="Proteomes" id="UP000807306">
    <property type="component" value="Unassembled WGS sequence"/>
</dbReference>
<keyword evidence="1" id="KW-0812">Transmembrane</keyword>
<feature type="transmembrane region" description="Helical" evidence="1">
    <location>
        <begin position="238"/>
        <end position="259"/>
    </location>
</feature>
<feature type="non-terminal residue" evidence="2">
    <location>
        <position position="323"/>
    </location>
</feature>
<feature type="transmembrane region" description="Helical" evidence="1">
    <location>
        <begin position="155"/>
        <end position="178"/>
    </location>
</feature>
<reference evidence="2" key="1">
    <citation type="submission" date="2020-11" db="EMBL/GenBank/DDBJ databases">
        <authorList>
            <consortium name="DOE Joint Genome Institute"/>
            <person name="Ahrendt S."/>
            <person name="Riley R."/>
            <person name="Andreopoulos W."/>
            <person name="Labutti K."/>
            <person name="Pangilinan J."/>
            <person name="Ruiz-Duenas F.J."/>
            <person name="Barrasa J.M."/>
            <person name="Sanchez-Garcia M."/>
            <person name="Camarero S."/>
            <person name="Miyauchi S."/>
            <person name="Serrano A."/>
            <person name="Linde D."/>
            <person name="Babiker R."/>
            <person name="Drula E."/>
            <person name="Ayuso-Fernandez I."/>
            <person name="Pacheco R."/>
            <person name="Padilla G."/>
            <person name="Ferreira P."/>
            <person name="Barriuso J."/>
            <person name="Kellner H."/>
            <person name="Castanera R."/>
            <person name="Alfaro M."/>
            <person name="Ramirez L."/>
            <person name="Pisabarro A.G."/>
            <person name="Kuo A."/>
            <person name="Tritt A."/>
            <person name="Lipzen A."/>
            <person name="He G."/>
            <person name="Yan M."/>
            <person name="Ng V."/>
            <person name="Cullen D."/>
            <person name="Martin F."/>
            <person name="Rosso M.-N."/>
            <person name="Henrissat B."/>
            <person name="Hibbett D."/>
            <person name="Martinez A.T."/>
            <person name="Grigoriev I.V."/>
        </authorList>
    </citation>
    <scope>NUCLEOTIDE SEQUENCE</scope>
    <source>
        <strain evidence="2">CBS 506.95</strain>
    </source>
</reference>
<feature type="transmembrane region" description="Helical" evidence="1">
    <location>
        <begin position="50"/>
        <end position="72"/>
    </location>
</feature>
<dbReference type="AlphaFoldDB" id="A0A9P6JQK6"/>
<dbReference type="EMBL" id="MU157844">
    <property type="protein sequence ID" value="KAF9529757.1"/>
    <property type="molecule type" value="Genomic_DNA"/>
</dbReference>
<keyword evidence="3" id="KW-1185">Reference proteome</keyword>
<accession>A0A9P6JQK6</accession>
<sequence length="323" mass="36115">MNNGSPTAYLLWAILASIFLIFLTVHLWLYDKFNCLRWNSGRQPGAFKRVMTYSYLGTVPLLVVFSTAMATAKVKEALASMTENCGPVVPNLLSLWSPAHKQWLLPLAFMLSFAWALELCVYGSHLSLPELTFWLFLLHQGPGKREWFHSWEFRIWLCGAIISVLGLPLTAVIARNSIETTQAWIFLVGSSANTLTTIAFIYVLLRFPAFLQQVKDGGADPDVVVRLATFFNMNRIRVVFRFLFTIPLLLVAGDAIMAPFPIIGTPIATDFLLMTGAIGCFVSSAITLLIFFPRSITREEGYRAKVVSPHQSDKAPTSPLPEY</sequence>
<evidence type="ECO:0000313" key="3">
    <source>
        <dbReference type="Proteomes" id="UP000807306"/>
    </source>
</evidence>
<evidence type="ECO:0000313" key="2">
    <source>
        <dbReference type="EMBL" id="KAF9529757.1"/>
    </source>
</evidence>
<organism evidence="2 3">
    <name type="scientific">Crepidotus variabilis</name>
    <dbReference type="NCBI Taxonomy" id="179855"/>
    <lineage>
        <taxon>Eukaryota</taxon>
        <taxon>Fungi</taxon>
        <taxon>Dikarya</taxon>
        <taxon>Basidiomycota</taxon>
        <taxon>Agaricomycotina</taxon>
        <taxon>Agaricomycetes</taxon>
        <taxon>Agaricomycetidae</taxon>
        <taxon>Agaricales</taxon>
        <taxon>Agaricineae</taxon>
        <taxon>Crepidotaceae</taxon>
        <taxon>Crepidotus</taxon>
    </lineage>
</organism>
<proteinExistence type="predicted"/>
<feature type="transmembrane region" description="Helical" evidence="1">
    <location>
        <begin position="184"/>
        <end position="205"/>
    </location>
</feature>
<feature type="transmembrane region" description="Helical" evidence="1">
    <location>
        <begin position="6"/>
        <end position="29"/>
    </location>
</feature>
<keyword evidence="1" id="KW-1133">Transmembrane helix</keyword>
<feature type="transmembrane region" description="Helical" evidence="1">
    <location>
        <begin position="271"/>
        <end position="292"/>
    </location>
</feature>
<name>A0A9P6JQK6_9AGAR</name>
<keyword evidence="1" id="KW-0472">Membrane</keyword>
<gene>
    <name evidence="2" type="ORF">CPB83DRAFT_753202</name>
</gene>
<evidence type="ECO:0000256" key="1">
    <source>
        <dbReference type="SAM" id="Phobius"/>
    </source>
</evidence>
<protein>
    <submittedName>
        <fullName evidence="2">Uncharacterized protein</fullName>
    </submittedName>
</protein>
<dbReference type="OrthoDB" id="2384193at2759"/>
<comment type="caution">
    <text evidence="2">The sequence shown here is derived from an EMBL/GenBank/DDBJ whole genome shotgun (WGS) entry which is preliminary data.</text>
</comment>